<dbReference type="Proteomes" id="UP000789860">
    <property type="component" value="Unassembled WGS sequence"/>
</dbReference>
<comment type="caution">
    <text evidence="1">The sequence shown here is derived from an EMBL/GenBank/DDBJ whole genome shotgun (WGS) entry which is preliminary data.</text>
</comment>
<evidence type="ECO:0000313" key="2">
    <source>
        <dbReference type="Proteomes" id="UP000789860"/>
    </source>
</evidence>
<gene>
    <name evidence="1" type="ORF">SCALOS_LOCUS8012</name>
</gene>
<keyword evidence="2" id="KW-1185">Reference proteome</keyword>
<name>A0ACA9NBW3_9GLOM</name>
<evidence type="ECO:0000313" key="1">
    <source>
        <dbReference type="EMBL" id="CAG8632240.1"/>
    </source>
</evidence>
<sequence>RLMDVNNDLELIKDVYMQADMMGLTELVKLVVNYMCGMVNELNFEEILVFCWDKEHCKSLKESALNFVSAYVKSVKLSKNTEYIKKSVNNEVVTYSKIWEKETE</sequence>
<dbReference type="EMBL" id="CAJVPM010019906">
    <property type="protein sequence ID" value="CAG8632240.1"/>
    <property type="molecule type" value="Genomic_DNA"/>
</dbReference>
<reference evidence="1" key="1">
    <citation type="submission" date="2021-06" db="EMBL/GenBank/DDBJ databases">
        <authorList>
            <person name="Kallberg Y."/>
            <person name="Tangrot J."/>
            <person name="Rosling A."/>
        </authorList>
    </citation>
    <scope>NUCLEOTIDE SEQUENCE</scope>
    <source>
        <strain evidence="1">AU212A</strain>
    </source>
</reference>
<protein>
    <submittedName>
        <fullName evidence="1">2841_t:CDS:1</fullName>
    </submittedName>
</protein>
<proteinExistence type="predicted"/>
<organism evidence="1 2">
    <name type="scientific">Scutellospora calospora</name>
    <dbReference type="NCBI Taxonomy" id="85575"/>
    <lineage>
        <taxon>Eukaryota</taxon>
        <taxon>Fungi</taxon>
        <taxon>Fungi incertae sedis</taxon>
        <taxon>Mucoromycota</taxon>
        <taxon>Glomeromycotina</taxon>
        <taxon>Glomeromycetes</taxon>
        <taxon>Diversisporales</taxon>
        <taxon>Gigasporaceae</taxon>
        <taxon>Scutellospora</taxon>
    </lineage>
</organism>
<feature type="non-terminal residue" evidence="1">
    <location>
        <position position="1"/>
    </location>
</feature>
<accession>A0ACA9NBW3</accession>